<dbReference type="Proteomes" id="UP001066276">
    <property type="component" value="Chromosome 1_2"/>
</dbReference>
<accession>A0AAV7WB74</accession>
<protein>
    <submittedName>
        <fullName evidence="2">Uncharacterized protein</fullName>
    </submittedName>
</protein>
<proteinExistence type="predicted"/>
<keyword evidence="3" id="KW-1185">Reference proteome</keyword>
<dbReference type="AlphaFoldDB" id="A0AAV7WB74"/>
<name>A0AAV7WB74_PLEWA</name>
<dbReference type="EMBL" id="JANPWB010000002">
    <property type="protein sequence ID" value="KAJ1210261.1"/>
    <property type="molecule type" value="Genomic_DNA"/>
</dbReference>
<reference evidence="2" key="1">
    <citation type="journal article" date="2022" name="bioRxiv">
        <title>Sequencing and chromosome-scale assembly of the giantPleurodeles waltlgenome.</title>
        <authorList>
            <person name="Brown T."/>
            <person name="Elewa A."/>
            <person name="Iarovenko S."/>
            <person name="Subramanian E."/>
            <person name="Araus A.J."/>
            <person name="Petzold A."/>
            <person name="Susuki M."/>
            <person name="Suzuki K.-i.T."/>
            <person name="Hayashi T."/>
            <person name="Toyoda A."/>
            <person name="Oliveira C."/>
            <person name="Osipova E."/>
            <person name="Leigh N.D."/>
            <person name="Simon A."/>
            <person name="Yun M.H."/>
        </authorList>
    </citation>
    <scope>NUCLEOTIDE SEQUENCE</scope>
    <source>
        <strain evidence="2">20211129_DDA</strain>
        <tissue evidence="2">Liver</tissue>
    </source>
</reference>
<comment type="caution">
    <text evidence="2">The sequence shown here is derived from an EMBL/GenBank/DDBJ whole genome shotgun (WGS) entry which is preliminary data.</text>
</comment>
<sequence length="97" mass="10252">MAGETGWGERAALGKLEQYTRAQRVLPGVGAHVLDRPLQGPCALTGHGTGCRHGGTAQNRARHSKESDTSTPASEVLRAQDTLQRQGHMSALLASHS</sequence>
<feature type="region of interest" description="Disordered" evidence="1">
    <location>
        <begin position="47"/>
        <end position="75"/>
    </location>
</feature>
<evidence type="ECO:0000313" key="3">
    <source>
        <dbReference type="Proteomes" id="UP001066276"/>
    </source>
</evidence>
<evidence type="ECO:0000313" key="2">
    <source>
        <dbReference type="EMBL" id="KAJ1210261.1"/>
    </source>
</evidence>
<gene>
    <name evidence="2" type="ORF">NDU88_005627</name>
</gene>
<organism evidence="2 3">
    <name type="scientific">Pleurodeles waltl</name>
    <name type="common">Iberian ribbed newt</name>
    <dbReference type="NCBI Taxonomy" id="8319"/>
    <lineage>
        <taxon>Eukaryota</taxon>
        <taxon>Metazoa</taxon>
        <taxon>Chordata</taxon>
        <taxon>Craniata</taxon>
        <taxon>Vertebrata</taxon>
        <taxon>Euteleostomi</taxon>
        <taxon>Amphibia</taxon>
        <taxon>Batrachia</taxon>
        <taxon>Caudata</taxon>
        <taxon>Salamandroidea</taxon>
        <taxon>Salamandridae</taxon>
        <taxon>Pleurodelinae</taxon>
        <taxon>Pleurodeles</taxon>
    </lineage>
</organism>
<evidence type="ECO:0000256" key="1">
    <source>
        <dbReference type="SAM" id="MobiDB-lite"/>
    </source>
</evidence>